<evidence type="ECO:0000256" key="3">
    <source>
        <dbReference type="ARBA" id="ARBA00022475"/>
    </source>
</evidence>
<evidence type="ECO:0000256" key="1">
    <source>
        <dbReference type="ARBA" id="ARBA00004651"/>
    </source>
</evidence>
<keyword evidence="6 7" id="KW-0472">Membrane</keyword>
<feature type="transmembrane region" description="Helical" evidence="7">
    <location>
        <begin position="285"/>
        <end position="304"/>
    </location>
</feature>
<gene>
    <name evidence="9" type="ORF">H6G97_45475</name>
</gene>
<dbReference type="InterPro" id="IPR000620">
    <property type="entry name" value="EamA_dom"/>
</dbReference>
<feature type="domain" description="EamA" evidence="8">
    <location>
        <begin position="164"/>
        <end position="301"/>
    </location>
</feature>
<evidence type="ECO:0000256" key="7">
    <source>
        <dbReference type="SAM" id="Phobius"/>
    </source>
</evidence>
<evidence type="ECO:0000256" key="2">
    <source>
        <dbReference type="ARBA" id="ARBA00007362"/>
    </source>
</evidence>
<comment type="subcellular location">
    <subcellularLocation>
        <location evidence="1">Cell membrane</location>
        <topology evidence="1">Multi-pass membrane protein</topology>
    </subcellularLocation>
</comment>
<dbReference type="PANTHER" id="PTHR32322:SF18">
    <property type="entry name" value="S-ADENOSYLMETHIONINE_S-ADENOSYLHOMOCYSTEINE TRANSPORTER"/>
    <property type="match status" value="1"/>
</dbReference>
<evidence type="ECO:0000256" key="6">
    <source>
        <dbReference type="ARBA" id="ARBA00023136"/>
    </source>
</evidence>
<proteinExistence type="inferred from homology"/>
<feature type="transmembrane region" description="Helical" evidence="7">
    <location>
        <begin position="43"/>
        <end position="63"/>
    </location>
</feature>
<feature type="domain" description="EamA" evidence="8">
    <location>
        <begin position="14"/>
        <end position="152"/>
    </location>
</feature>
<dbReference type="Pfam" id="PF00892">
    <property type="entry name" value="EamA"/>
    <property type="match status" value="2"/>
</dbReference>
<keyword evidence="3" id="KW-1003">Cell membrane</keyword>
<dbReference type="SUPFAM" id="SSF103481">
    <property type="entry name" value="Multidrug resistance efflux transporter EmrE"/>
    <property type="match status" value="2"/>
</dbReference>
<sequence>MQLNPASSLPNRSKAVLMMILSAICWGLGTVMSKMVLTYLPPLTVLVIQLAGSVTFLWAITLIQQPWKRVYWHQLALPTLLKLGFPGLLEPALSYSLGLTGLAMTTASNASLINATEPMMALGLAWVFLRERICFVLLILMGMAIGGVLLTVGVDVHLSVRLGIGDLLLVVGTFSGALYAVLSQAGVRIVNPVLLAAIQQSFGLIGVTLVWISFTQINVKTLTAINPVILAFIVVSGIIQYALAFWLYLQAIKTIRVSIAAQFLSLIPIFGVGGAYLFLGERLSLLQGLGMLLVVGAIVGIAQYQRQSQSDERNLLSTQHH</sequence>
<feature type="transmembrane region" description="Helical" evidence="7">
    <location>
        <begin position="160"/>
        <end position="181"/>
    </location>
</feature>
<feature type="transmembrane region" description="Helical" evidence="7">
    <location>
        <begin position="193"/>
        <end position="212"/>
    </location>
</feature>
<evidence type="ECO:0000313" key="9">
    <source>
        <dbReference type="EMBL" id="MBD2536176.1"/>
    </source>
</evidence>
<protein>
    <submittedName>
        <fullName evidence="9">DMT family transporter</fullName>
    </submittedName>
</protein>
<comment type="caution">
    <text evidence="9">The sequence shown here is derived from an EMBL/GenBank/DDBJ whole genome shotgun (WGS) entry which is preliminary data.</text>
</comment>
<dbReference type="EMBL" id="JACJSI010000403">
    <property type="protein sequence ID" value="MBD2536176.1"/>
    <property type="molecule type" value="Genomic_DNA"/>
</dbReference>
<accession>A0ABR8E3G3</accession>
<dbReference type="Gene3D" id="1.10.3730.20">
    <property type="match status" value="1"/>
</dbReference>
<feature type="transmembrane region" description="Helical" evidence="7">
    <location>
        <begin position="224"/>
        <end position="247"/>
    </location>
</feature>
<feature type="transmembrane region" description="Helical" evidence="7">
    <location>
        <begin position="259"/>
        <end position="279"/>
    </location>
</feature>
<evidence type="ECO:0000313" key="10">
    <source>
        <dbReference type="Proteomes" id="UP000623440"/>
    </source>
</evidence>
<dbReference type="InterPro" id="IPR050638">
    <property type="entry name" value="AA-Vitamin_Transporters"/>
</dbReference>
<keyword evidence="5 7" id="KW-1133">Transmembrane helix</keyword>
<dbReference type="Proteomes" id="UP000623440">
    <property type="component" value="Unassembled WGS sequence"/>
</dbReference>
<feature type="transmembrane region" description="Helical" evidence="7">
    <location>
        <begin position="15"/>
        <end position="37"/>
    </location>
</feature>
<evidence type="ECO:0000256" key="4">
    <source>
        <dbReference type="ARBA" id="ARBA00022692"/>
    </source>
</evidence>
<comment type="similarity">
    <text evidence="2">Belongs to the EamA transporter family.</text>
</comment>
<keyword evidence="4 7" id="KW-0812">Transmembrane</keyword>
<reference evidence="9 10" key="1">
    <citation type="journal article" date="2020" name="ISME J.">
        <title>Comparative genomics reveals insights into cyanobacterial evolution and habitat adaptation.</title>
        <authorList>
            <person name="Chen M.Y."/>
            <person name="Teng W.K."/>
            <person name="Zhao L."/>
            <person name="Hu C.X."/>
            <person name="Zhou Y.K."/>
            <person name="Han B.P."/>
            <person name="Song L.R."/>
            <person name="Shu W.S."/>
        </authorList>
    </citation>
    <scope>NUCLEOTIDE SEQUENCE [LARGE SCALE GENOMIC DNA]</scope>
    <source>
        <strain evidence="9 10">FACHB-838</strain>
    </source>
</reference>
<dbReference type="PANTHER" id="PTHR32322">
    <property type="entry name" value="INNER MEMBRANE TRANSPORTER"/>
    <property type="match status" value="1"/>
</dbReference>
<evidence type="ECO:0000259" key="8">
    <source>
        <dbReference type="Pfam" id="PF00892"/>
    </source>
</evidence>
<organism evidence="9 10">
    <name type="scientific">Nostoc flagelliforme FACHB-838</name>
    <dbReference type="NCBI Taxonomy" id="2692904"/>
    <lineage>
        <taxon>Bacteria</taxon>
        <taxon>Bacillati</taxon>
        <taxon>Cyanobacteriota</taxon>
        <taxon>Cyanophyceae</taxon>
        <taxon>Nostocales</taxon>
        <taxon>Nostocaceae</taxon>
        <taxon>Nostoc</taxon>
    </lineage>
</organism>
<feature type="transmembrane region" description="Helical" evidence="7">
    <location>
        <begin position="133"/>
        <end position="154"/>
    </location>
</feature>
<feature type="transmembrane region" description="Helical" evidence="7">
    <location>
        <begin position="95"/>
        <end position="113"/>
    </location>
</feature>
<name>A0ABR8E3G3_9NOSO</name>
<evidence type="ECO:0000256" key="5">
    <source>
        <dbReference type="ARBA" id="ARBA00022989"/>
    </source>
</evidence>
<dbReference type="InterPro" id="IPR037185">
    <property type="entry name" value="EmrE-like"/>
</dbReference>
<keyword evidence="10" id="KW-1185">Reference proteome</keyword>